<dbReference type="GO" id="GO:0016020">
    <property type="term" value="C:membrane"/>
    <property type="evidence" value="ECO:0007669"/>
    <property type="project" value="UniProtKB-SubCell"/>
</dbReference>
<feature type="transmembrane region" description="Helical" evidence="10">
    <location>
        <begin position="208"/>
        <end position="229"/>
    </location>
</feature>
<feature type="transmembrane region" description="Helical" evidence="10">
    <location>
        <begin position="33"/>
        <end position="51"/>
    </location>
</feature>
<dbReference type="PANTHER" id="PTHR12226">
    <property type="entry name" value="MANNOSE-P-DOLICHOL UTILIZATION DEFECT 1 LEC35 -RELATED"/>
    <property type="match status" value="1"/>
</dbReference>
<feature type="transmembrane region" description="Helical" evidence="10">
    <location>
        <begin position="63"/>
        <end position="86"/>
    </location>
</feature>
<dbReference type="STRING" id="1257118.L8GRK2"/>
<evidence type="ECO:0000313" key="12">
    <source>
        <dbReference type="Proteomes" id="UP000011083"/>
    </source>
</evidence>
<dbReference type="VEuPathDB" id="AmoebaDB:ACA1_078870"/>
<dbReference type="InterPro" id="IPR006603">
    <property type="entry name" value="PQ-loop_rpt"/>
</dbReference>
<name>L8GRK2_ACACF</name>
<feature type="compositionally biased region" description="Basic residues" evidence="9">
    <location>
        <begin position="237"/>
        <end position="260"/>
    </location>
</feature>
<protein>
    <recommendedName>
        <fullName evidence="8">Mannose-P-dolichol utilization defect 1 protein homolog</fullName>
    </recommendedName>
</protein>
<comment type="subcellular location">
    <subcellularLocation>
        <location evidence="1 8">Membrane</location>
        <topology evidence="1 8">Multi-pass membrane protein</topology>
    </subcellularLocation>
</comment>
<dbReference type="AlphaFoldDB" id="L8GRK2"/>
<dbReference type="PANTHER" id="PTHR12226:SF2">
    <property type="entry name" value="MANNOSE-P-DOLICHOL UTILIZATION DEFECT 1 PROTEIN"/>
    <property type="match status" value="1"/>
</dbReference>
<feature type="transmembrane region" description="Helical" evidence="10">
    <location>
        <begin position="120"/>
        <end position="139"/>
    </location>
</feature>
<reference evidence="11 12" key="1">
    <citation type="journal article" date="2013" name="Genome Biol.">
        <title>Genome of Acanthamoeba castellanii highlights extensive lateral gene transfer and early evolution of tyrosine kinase signaling.</title>
        <authorList>
            <person name="Clarke M."/>
            <person name="Lohan A.J."/>
            <person name="Liu B."/>
            <person name="Lagkouvardos I."/>
            <person name="Roy S."/>
            <person name="Zafar N."/>
            <person name="Bertelli C."/>
            <person name="Schilde C."/>
            <person name="Kianianmomeni A."/>
            <person name="Burglin T.R."/>
            <person name="Frech C."/>
            <person name="Turcotte B."/>
            <person name="Kopec K.O."/>
            <person name="Synnott J.M."/>
            <person name="Choo C."/>
            <person name="Paponov I."/>
            <person name="Finkler A."/>
            <person name="Soon Heng Tan C."/>
            <person name="Hutchins A.P."/>
            <person name="Weinmeier T."/>
            <person name="Rattei T."/>
            <person name="Chu J.S."/>
            <person name="Gimenez G."/>
            <person name="Irimia M."/>
            <person name="Rigden D.J."/>
            <person name="Fitzpatrick D.A."/>
            <person name="Lorenzo-Morales J."/>
            <person name="Bateman A."/>
            <person name="Chiu C.H."/>
            <person name="Tang P."/>
            <person name="Hegemann P."/>
            <person name="Fromm H."/>
            <person name="Raoult D."/>
            <person name="Greub G."/>
            <person name="Miranda-Saavedra D."/>
            <person name="Chen N."/>
            <person name="Nash P."/>
            <person name="Ginger M.L."/>
            <person name="Horn M."/>
            <person name="Schaap P."/>
            <person name="Caler L."/>
            <person name="Loftus B."/>
        </authorList>
    </citation>
    <scope>NUCLEOTIDE SEQUENCE [LARGE SCALE GENOMIC DNA]</scope>
    <source>
        <strain evidence="11 12">Neff</strain>
    </source>
</reference>
<evidence type="ECO:0000256" key="8">
    <source>
        <dbReference type="PIRNR" id="PIRNR023381"/>
    </source>
</evidence>
<keyword evidence="6 8" id="KW-0472">Membrane</keyword>
<dbReference type="InterPro" id="IPR016817">
    <property type="entry name" value="MannP-dilichol_defect-1"/>
</dbReference>
<dbReference type="KEGG" id="acan:ACA1_078870"/>
<dbReference type="SMART" id="SM00679">
    <property type="entry name" value="CTNS"/>
    <property type="match status" value="2"/>
</dbReference>
<dbReference type="GeneID" id="14916438"/>
<keyword evidence="12" id="KW-1185">Reference proteome</keyword>
<evidence type="ECO:0000256" key="4">
    <source>
        <dbReference type="ARBA" id="ARBA00022737"/>
    </source>
</evidence>
<evidence type="ECO:0000256" key="1">
    <source>
        <dbReference type="ARBA" id="ARBA00004141"/>
    </source>
</evidence>
<dbReference type="OrthoDB" id="271506at2759"/>
<feature type="transmembrane region" description="Helical" evidence="10">
    <location>
        <begin position="176"/>
        <end position="196"/>
    </location>
</feature>
<dbReference type="EMBL" id="KB008022">
    <property type="protein sequence ID" value="ELR15804.1"/>
    <property type="molecule type" value="Genomic_DNA"/>
</dbReference>
<evidence type="ECO:0000256" key="7">
    <source>
        <dbReference type="ARBA" id="ARBA00038475"/>
    </source>
</evidence>
<dbReference type="OMA" id="LQVLYYW"/>
<feature type="region of interest" description="Disordered" evidence="9">
    <location>
        <begin position="234"/>
        <end position="260"/>
    </location>
</feature>
<comment type="similarity">
    <text evidence="7 8">Belongs to the MPDU1 (TC 2.A.43.3) family.</text>
</comment>
<dbReference type="Proteomes" id="UP000011083">
    <property type="component" value="Unassembled WGS sequence"/>
</dbReference>
<organism evidence="11 12">
    <name type="scientific">Acanthamoeba castellanii (strain ATCC 30010 / Neff)</name>
    <dbReference type="NCBI Taxonomy" id="1257118"/>
    <lineage>
        <taxon>Eukaryota</taxon>
        <taxon>Amoebozoa</taxon>
        <taxon>Discosea</taxon>
        <taxon>Longamoebia</taxon>
        <taxon>Centramoebida</taxon>
        <taxon>Acanthamoebidae</taxon>
        <taxon>Acanthamoeba</taxon>
    </lineage>
</organism>
<keyword evidence="4" id="KW-0677">Repeat</keyword>
<evidence type="ECO:0000256" key="6">
    <source>
        <dbReference type="ARBA" id="ARBA00023136"/>
    </source>
</evidence>
<keyword evidence="2" id="KW-0813">Transport</keyword>
<evidence type="ECO:0000256" key="2">
    <source>
        <dbReference type="ARBA" id="ARBA00022448"/>
    </source>
</evidence>
<evidence type="ECO:0000256" key="9">
    <source>
        <dbReference type="SAM" id="MobiDB-lite"/>
    </source>
</evidence>
<gene>
    <name evidence="11" type="ORF">ACA1_078870</name>
</gene>
<dbReference type="Gene3D" id="1.20.1280.290">
    <property type="match status" value="2"/>
</dbReference>
<evidence type="ECO:0000256" key="3">
    <source>
        <dbReference type="ARBA" id="ARBA00022692"/>
    </source>
</evidence>
<dbReference type="Pfam" id="PF04193">
    <property type="entry name" value="PQ-loop"/>
    <property type="match status" value="2"/>
</dbReference>
<dbReference type="RefSeq" id="XP_004337817.1">
    <property type="nucleotide sequence ID" value="XM_004337769.1"/>
</dbReference>
<keyword evidence="3 8" id="KW-0812">Transmembrane</keyword>
<sequence>MELKNLVEFMGEHCFKQLVVDHNFLDVPCLKMLLSKFLSFGVVAGSLVYKLPQILKVQNSRSAKGLAMLGVLLELLSVTISFSYSYSKGFPFMTYGESVFVAGANLLIICQILSFEHGGVGFQGLAGIALYGAAVYALLGGFVPFSALQIMQGCVTPIVIASRLPQIWESYRNKSTGQLSFITWFLNFGGSLARIFTTLQEIDDPLVLIGYIVGASLNAIIIGQIFLYWNNSGAKPSKPKKPAAKKPATKAAAAKKKKAN</sequence>
<evidence type="ECO:0000256" key="10">
    <source>
        <dbReference type="SAM" id="Phobius"/>
    </source>
</evidence>
<keyword evidence="5 8" id="KW-1133">Transmembrane helix</keyword>
<accession>L8GRK2</accession>
<dbReference type="PIRSF" id="PIRSF023381">
    <property type="entry name" value="MannP-dilichol_defect-1p"/>
    <property type="match status" value="1"/>
</dbReference>
<evidence type="ECO:0000256" key="5">
    <source>
        <dbReference type="ARBA" id="ARBA00022989"/>
    </source>
</evidence>
<evidence type="ECO:0000313" key="11">
    <source>
        <dbReference type="EMBL" id="ELR15804.1"/>
    </source>
</evidence>
<proteinExistence type="inferred from homology"/>
<feature type="transmembrane region" description="Helical" evidence="10">
    <location>
        <begin position="92"/>
        <end position="113"/>
    </location>
</feature>